<dbReference type="InterPro" id="IPR001789">
    <property type="entry name" value="Sig_transdc_resp-reg_receiver"/>
</dbReference>
<dbReference type="PROSITE" id="PS50043">
    <property type="entry name" value="HTH_LUXR_2"/>
    <property type="match status" value="1"/>
</dbReference>
<evidence type="ECO:0000313" key="7">
    <source>
        <dbReference type="Proteomes" id="UP001374893"/>
    </source>
</evidence>
<dbReference type="Gene3D" id="3.40.50.2300">
    <property type="match status" value="1"/>
</dbReference>
<keyword evidence="2 6" id="KW-0238">DNA-binding</keyword>
<dbReference type="Pfam" id="PF00072">
    <property type="entry name" value="Response_reg"/>
    <property type="match status" value="1"/>
</dbReference>
<dbReference type="Proteomes" id="UP001374893">
    <property type="component" value="Chromosome"/>
</dbReference>
<dbReference type="SUPFAM" id="SSF46894">
    <property type="entry name" value="C-terminal effector domain of the bipartite response regulators"/>
    <property type="match status" value="1"/>
</dbReference>
<dbReference type="EMBL" id="AP024702">
    <property type="protein sequence ID" value="BCX49059.1"/>
    <property type="molecule type" value="Genomic_DNA"/>
</dbReference>
<dbReference type="GO" id="GO:0003677">
    <property type="term" value="F:DNA binding"/>
    <property type="evidence" value="ECO:0007669"/>
    <property type="project" value="UniProtKB-KW"/>
</dbReference>
<organism evidence="6 7">
    <name type="scientific">Haloferula helveola</name>
    <dbReference type="NCBI Taxonomy" id="490095"/>
    <lineage>
        <taxon>Bacteria</taxon>
        <taxon>Pseudomonadati</taxon>
        <taxon>Verrucomicrobiota</taxon>
        <taxon>Verrucomicrobiia</taxon>
        <taxon>Verrucomicrobiales</taxon>
        <taxon>Verrucomicrobiaceae</taxon>
        <taxon>Haloferula</taxon>
    </lineage>
</organism>
<dbReference type="InterPro" id="IPR058245">
    <property type="entry name" value="NreC/VraR/RcsB-like_REC"/>
</dbReference>
<evidence type="ECO:0000256" key="1">
    <source>
        <dbReference type="ARBA" id="ARBA00022553"/>
    </source>
</evidence>
<dbReference type="InterPro" id="IPR000792">
    <property type="entry name" value="Tscrpt_reg_LuxR_C"/>
</dbReference>
<dbReference type="PANTHER" id="PTHR43214:SF43">
    <property type="entry name" value="TWO-COMPONENT RESPONSE REGULATOR"/>
    <property type="match status" value="1"/>
</dbReference>
<evidence type="ECO:0000259" key="5">
    <source>
        <dbReference type="PROSITE" id="PS50110"/>
    </source>
</evidence>
<protein>
    <submittedName>
        <fullName evidence="6">DNA-binding response regulator</fullName>
    </submittedName>
</protein>
<evidence type="ECO:0000256" key="2">
    <source>
        <dbReference type="ARBA" id="ARBA00023125"/>
    </source>
</evidence>
<keyword evidence="7" id="KW-1185">Reference proteome</keyword>
<evidence type="ECO:0000259" key="4">
    <source>
        <dbReference type="PROSITE" id="PS50043"/>
    </source>
</evidence>
<feature type="modified residue" description="4-aspartylphosphate" evidence="3">
    <location>
        <position position="59"/>
    </location>
</feature>
<dbReference type="CDD" id="cd17535">
    <property type="entry name" value="REC_NarL-like"/>
    <property type="match status" value="1"/>
</dbReference>
<keyword evidence="1 3" id="KW-0597">Phosphoprotein</keyword>
<gene>
    <name evidence="6" type="ORF">HAHE_29670</name>
</gene>
<dbReference type="RefSeq" id="WP_338685504.1">
    <property type="nucleotide sequence ID" value="NZ_AP024702.1"/>
</dbReference>
<dbReference type="InterPro" id="IPR011006">
    <property type="entry name" value="CheY-like_superfamily"/>
</dbReference>
<feature type="domain" description="HTH luxR-type" evidence="4">
    <location>
        <begin position="140"/>
        <end position="205"/>
    </location>
</feature>
<evidence type="ECO:0000313" key="6">
    <source>
        <dbReference type="EMBL" id="BCX49059.1"/>
    </source>
</evidence>
<sequence>MTAEKPIRILLADDHHVVRLGLASLFDFEASMEICGFAEDGLQVVEAYREHHPDVVLMDLRLPGIDGVEATQRIRDESPEARILLLSAFDTDQDINRAIRAGAAGYLVKNTPADELIAAIQAVHRGEEYFTEEITARMNEIRKADDLSARQSEVLGWLAKGLTNREIGDQMGISEDGVKAHLKVIFTKLHAADRTEAVAVAIHRGYLREE</sequence>
<dbReference type="PRINTS" id="PR00038">
    <property type="entry name" value="HTHLUXR"/>
</dbReference>
<dbReference type="SUPFAM" id="SSF52172">
    <property type="entry name" value="CheY-like"/>
    <property type="match status" value="1"/>
</dbReference>
<reference evidence="6 7" key="1">
    <citation type="submission" date="2021-06" db="EMBL/GenBank/DDBJ databases">
        <title>Complete genome of Haloferula helveola possessing various polysaccharide degrading enzymes.</title>
        <authorList>
            <person name="Takami H."/>
            <person name="Huang C."/>
            <person name="Hamasaki K."/>
        </authorList>
    </citation>
    <scope>NUCLEOTIDE SEQUENCE [LARGE SCALE GENOMIC DNA]</scope>
    <source>
        <strain evidence="6 7">CN-1</strain>
    </source>
</reference>
<dbReference type="InterPro" id="IPR039420">
    <property type="entry name" value="WalR-like"/>
</dbReference>
<feature type="domain" description="Response regulatory" evidence="5">
    <location>
        <begin position="8"/>
        <end position="124"/>
    </location>
</feature>
<name>A0ABM7RG28_9BACT</name>
<accession>A0ABM7RG28</accession>
<proteinExistence type="predicted"/>
<dbReference type="SMART" id="SM00421">
    <property type="entry name" value="HTH_LUXR"/>
    <property type="match status" value="1"/>
</dbReference>
<dbReference type="Pfam" id="PF00196">
    <property type="entry name" value="GerE"/>
    <property type="match status" value="1"/>
</dbReference>
<dbReference type="SMART" id="SM00448">
    <property type="entry name" value="REC"/>
    <property type="match status" value="1"/>
</dbReference>
<dbReference type="PROSITE" id="PS50110">
    <property type="entry name" value="RESPONSE_REGULATORY"/>
    <property type="match status" value="1"/>
</dbReference>
<dbReference type="CDD" id="cd06170">
    <property type="entry name" value="LuxR_C_like"/>
    <property type="match status" value="1"/>
</dbReference>
<dbReference type="PANTHER" id="PTHR43214">
    <property type="entry name" value="TWO-COMPONENT RESPONSE REGULATOR"/>
    <property type="match status" value="1"/>
</dbReference>
<evidence type="ECO:0000256" key="3">
    <source>
        <dbReference type="PROSITE-ProRule" id="PRU00169"/>
    </source>
</evidence>
<dbReference type="InterPro" id="IPR016032">
    <property type="entry name" value="Sig_transdc_resp-reg_C-effctor"/>
</dbReference>